<comment type="caution">
    <text evidence="1">The sequence shown here is derived from an EMBL/GenBank/DDBJ whole genome shotgun (WGS) entry which is preliminary data.</text>
</comment>
<dbReference type="Proteomes" id="UP000825729">
    <property type="component" value="Unassembled WGS sequence"/>
</dbReference>
<protein>
    <recommendedName>
        <fullName evidence="3">Secreted protein</fullName>
    </recommendedName>
</protein>
<gene>
    <name evidence="1" type="ORF">H6P81_007907</name>
</gene>
<evidence type="ECO:0008006" key="3">
    <source>
        <dbReference type="Google" id="ProtNLM"/>
    </source>
</evidence>
<accession>A0AAV7F1S4</accession>
<dbReference type="AlphaFoldDB" id="A0AAV7F1S4"/>
<dbReference type="EMBL" id="JAINDJ010000003">
    <property type="protein sequence ID" value="KAG9455003.1"/>
    <property type="molecule type" value="Genomic_DNA"/>
</dbReference>
<evidence type="ECO:0000313" key="1">
    <source>
        <dbReference type="EMBL" id="KAG9455003.1"/>
    </source>
</evidence>
<keyword evidence="2" id="KW-1185">Reference proteome</keyword>
<sequence length="83" mass="9527">MFVFLLQFSHVRCRLPASESGPIRFPRVVRRFGVLDKLVGLNCRKEEEQTKKTQHSKAAAMANGKPFCPLFSFLYDFSRISCS</sequence>
<reference evidence="1 2" key="1">
    <citation type="submission" date="2021-07" db="EMBL/GenBank/DDBJ databases">
        <title>The Aristolochia fimbriata genome: insights into angiosperm evolution, floral development and chemical biosynthesis.</title>
        <authorList>
            <person name="Jiao Y."/>
        </authorList>
    </citation>
    <scope>NUCLEOTIDE SEQUENCE [LARGE SCALE GENOMIC DNA]</scope>
    <source>
        <strain evidence="1">IBCAS-2021</strain>
        <tissue evidence="1">Leaf</tissue>
    </source>
</reference>
<evidence type="ECO:0000313" key="2">
    <source>
        <dbReference type="Proteomes" id="UP000825729"/>
    </source>
</evidence>
<organism evidence="1 2">
    <name type="scientific">Aristolochia fimbriata</name>
    <name type="common">White veined hardy Dutchman's pipe vine</name>
    <dbReference type="NCBI Taxonomy" id="158543"/>
    <lineage>
        <taxon>Eukaryota</taxon>
        <taxon>Viridiplantae</taxon>
        <taxon>Streptophyta</taxon>
        <taxon>Embryophyta</taxon>
        <taxon>Tracheophyta</taxon>
        <taxon>Spermatophyta</taxon>
        <taxon>Magnoliopsida</taxon>
        <taxon>Magnoliidae</taxon>
        <taxon>Piperales</taxon>
        <taxon>Aristolochiaceae</taxon>
        <taxon>Aristolochia</taxon>
    </lineage>
</organism>
<proteinExistence type="predicted"/>
<name>A0AAV7F1S4_ARIFI</name>